<protein>
    <recommendedName>
        <fullName evidence="10">Palmitoyltransferase</fullName>
        <ecNumber evidence="10">2.3.1.225</ecNumber>
    </recommendedName>
</protein>
<evidence type="ECO:0000313" key="14">
    <source>
        <dbReference type="Proteomes" id="UP001224775"/>
    </source>
</evidence>
<reference evidence="13" key="1">
    <citation type="submission" date="2023-06" db="EMBL/GenBank/DDBJ databases">
        <title>Survivors Of The Sea: Transcriptome response of Skeletonema marinoi to long-term dormancy.</title>
        <authorList>
            <person name="Pinder M.I.M."/>
            <person name="Kourtchenko O."/>
            <person name="Robertson E.K."/>
            <person name="Larsson T."/>
            <person name="Maumus F."/>
            <person name="Osuna-Cruz C.M."/>
            <person name="Vancaester E."/>
            <person name="Stenow R."/>
            <person name="Vandepoele K."/>
            <person name="Ploug H."/>
            <person name="Bruchert V."/>
            <person name="Godhe A."/>
            <person name="Topel M."/>
        </authorList>
    </citation>
    <scope>NUCLEOTIDE SEQUENCE</scope>
    <source>
        <strain evidence="13">R05AC</strain>
    </source>
</reference>
<feature type="compositionally biased region" description="Low complexity" evidence="11">
    <location>
        <begin position="96"/>
        <end position="113"/>
    </location>
</feature>
<comment type="caution">
    <text evidence="13">The sequence shown here is derived from an EMBL/GenBank/DDBJ whole genome shotgun (WGS) entry which is preliminary data.</text>
</comment>
<comment type="similarity">
    <text evidence="10">Belongs to the DHHC palmitoyltransferase family.</text>
</comment>
<dbReference type="AlphaFoldDB" id="A0AAD8YCE9"/>
<proteinExistence type="inferred from homology"/>
<dbReference type="GO" id="GO:0005783">
    <property type="term" value="C:endoplasmic reticulum"/>
    <property type="evidence" value="ECO:0007669"/>
    <property type="project" value="TreeGrafter"/>
</dbReference>
<evidence type="ECO:0000259" key="12">
    <source>
        <dbReference type="Pfam" id="PF01529"/>
    </source>
</evidence>
<evidence type="ECO:0000256" key="4">
    <source>
        <dbReference type="ARBA" id="ARBA00022989"/>
    </source>
</evidence>
<comment type="subcellular location">
    <subcellularLocation>
        <location evidence="1">Endomembrane system</location>
        <topology evidence="1">Multi-pass membrane protein</topology>
    </subcellularLocation>
</comment>
<dbReference type="PANTHER" id="PTHR22883">
    <property type="entry name" value="ZINC FINGER DHHC DOMAIN CONTAINING PROTEIN"/>
    <property type="match status" value="1"/>
</dbReference>
<keyword evidence="5 10" id="KW-0472">Membrane</keyword>
<evidence type="ECO:0000256" key="10">
    <source>
        <dbReference type="RuleBase" id="RU079119"/>
    </source>
</evidence>
<name>A0AAD8YCE9_9STRA</name>
<evidence type="ECO:0000256" key="1">
    <source>
        <dbReference type="ARBA" id="ARBA00004127"/>
    </source>
</evidence>
<evidence type="ECO:0000256" key="3">
    <source>
        <dbReference type="ARBA" id="ARBA00022692"/>
    </source>
</evidence>
<comment type="catalytic activity">
    <reaction evidence="9 10">
        <text>L-cysteinyl-[protein] + hexadecanoyl-CoA = S-hexadecanoyl-L-cysteinyl-[protein] + CoA</text>
        <dbReference type="Rhea" id="RHEA:36683"/>
        <dbReference type="Rhea" id="RHEA-COMP:10131"/>
        <dbReference type="Rhea" id="RHEA-COMP:11032"/>
        <dbReference type="ChEBI" id="CHEBI:29950"/>
        <dbReference type="ChEBI" id="CHEBI:57287"/>
        <dbReference type="ChEBI" id="CHEBI:57379"/>
        <dbReference type="ChEBI" id="CHEBI:74151"/>
        <dbReference type="EC" id="2.3.1.225"/>
    </reaction>
</comment>
<feature type="domain" description="Palmitoyltransferase DHHC" evidence="12">
    <location>
        <begin position="271"/>
        <end position="335"/>
    </location>
</feature>
<feature type="compositionally biased region" description="Basic and acidic residues" evidence="11">
    <location>
        <begin position="74"/>
        <end position="89"/>
    </location>
</feature>
<keyword evidence="2 10" id="KW-0808">Transferase</keyword>
<keyword evidence="7" id="KW-0449">Lipoprotein</keyword>
<feature type="compositionally biased region" description="Polar residues" evidence="11">
    <location>
        <begin position="41"/>
        <end position="50"/>
    </location>
</feature>
<keyword evidence="8 10" id="KW-0012">Acyltransferase</keyword>
<dbReference type="GO" id="GO:0019706">
    <property type="term" value="F:protein-cysteine S-palmitoyltransferase activity"/>
    <property type="evidence" value="ECO:0007669"/>
    <property type="project" value="UniProtKB-EC"/>
</dbReference>
<keyword evidence="6" id="KW-0564">Palmitate</keyword>
<keyword evidence="3 10" id="KW-0812">Transmembrane</keyword>
<evidence type="ECO:0000256" key="6">
    <source>
        <dbReference type="ARBA" id="ARBA00023139"/>
    </source>
</evidence>
<feature type="region of interest" description="Disordered" evidence="11">
    <location>
        <begin position="1"/>
        <end position="135"/>
    </location>
</feature>
<evidence type="ECO:0000313" key="13">
    <source>
        <dbReference type="EMBL" id="KAK1742897.1"/>
    </source>
</evidence>
<dbReference type="InterPro" id="IPR039859">
    <property type="entry name" value="PFA4/ZDH16/20/ERF2-like"/>
</dbReference>
<feature type="compositionally biased region" description="Acidic residues" evidence="11">
    <location>
        <begin position="63"/>
        <end position="73"/>
    </location>
</feature>
<comment type="domain">
    <text evidence="10">The DHHC domain is required for palmitoyltransferase activity.</text>
</comment>
<dbReference type="GO" id="GO:0005794">
    <property type="term" value="C:Golgi apparatus"/>
    <property type="evidence" value="ECO:0007669"/>
    <property type="project" value="TreeGrafter"/>
</dbReference>
<feature type="transmembrane region" description="Helical" evidence="10">
    <location>
        <begin position="317"/>
        <end position="337"/>
    </location>
</feature>
<evidence type="ECO:0000256" key="11">
    <source>
        <dbReference type="SAM" id="MobiDB-lite"/>
    </source>
</evidence>
<dbReference type="PANTHER" id="PTHR22883:SF43">
    <property type="entry name" value="PALMITOYLTRANSFERASE APP"/>
    <property type="match status" value="1"/>
</dbReference>
<dbReference type="EMBL" id="JATAAI010000010">
    <property type="protein sequence ID" value="KAK1742897.1"/>
    <property type="molecule type" value="Genomic_DNA"/>
</dbReference>
<evidence type="ECO:0000256" key="2">
    <source>
        <dbReference type="ARBA" id="ARBA00022679"/>
    </source>
</evidence>
<keyword evidence="4 10" id="KW-1133">Transmembrane helix</keyword>
<feature type="transmembrane region" description="Helical" evidence="10">
    <location>
        <begin position="207"/>
        <end position="231"/>
    </location>
</feature>
<evidence type="ECO:0000256" key="9">
    <source>
        <dbReference type="ARBA" id="ARBA00048048"/>
    </source>
</evidence>
<evidence type="ECO:0000256" key="5">
    <source>
        <dbReference type="ARBA" id="ARBA00023136"/>
    </source>
</evidence>
<keyword evidence="14" id="KW-1185">Reference proteome</keyword>
<evidence type="ECO:0000256" key="7">
    <source>
        <dbReference type="ARBA" id="ARBA00023288"/>
    </source>
</evidence>
<organism evidence="13 14">
    <name type="scientific">Skeletonema marinoi</name>
    <dbReference type="NCBI Taxonomy" id="267567"/>
    <lineage>
        <taxon>Eukaryota</taxon>
        <taxon>Sar</taxon>
        <taxon>Stramenopiles</taxon>
        <taxon>Ochrophyta</taxon>
        <taxon>Bacillariophyta</taxon>
        <taxon>Coscinodiscophyceae</taxon>
        <taxon>Thalassiosirophycidae</taxon>
        <taxon>Thalassiosirales</taxon>
        <taxon>Skeletonemataceae</taxon>
        <taxon>Skeletonema</taxon>
        <taxon>Skeletonema marinoi-dohrnii complex</taxon>
    </lineage>
</organism>
<dbReference type="EC" id="2.3.1.225" evidence="10"/>
<dbReference type="InterPro" id="IPR001594">
    <property type="entry name" value="Palmitoyltrfase_DHHC"/>
</dbReference>
<evidence type="ECO:0000256" key="8">
    <source>
        <dbReference type="ARBA" id="ARBA00023315"/>
    </source>
</evidence>
<dbReference type="Pfam" id="PF01529">
    <property type="entry name" value="DHHC"/>
    <property type="match status" value="1"/>
</dbReference>
<accession>A0AAD8YCE9</accession>
<dbReference type="Proteomes" id="UP001224775">
    <property type="component" value="Unassembled WGS sequence"/>
</dbReference>
<gene>
    <name evidence="13" type="ORF">QTG54_006494</name>
</gene>
<dbReference type="GO" id="GO:0006612">
    <property type="term" value="P:protein targeting to membrane"/>
    <property type="evidence" value="ECO:0007669"/>
    <property type="project" value="TreeGrafter"/>
</dbReference>
<dbReference type="PROSITE" id="PS50216">
    <property type="entry name" value="DHHC"/>
    <property type="match status" value="1"/>
</dbReference>
<sequence length="350" mass="38327">MMSNGYAASAIDRGTLTTDIRNEYDSAEDDSTAANDFPDGTNPQKITTVQAPPDSPKSFNSEDIFDDVEDEEEMPSHDDGRITDQDLDRLLGPLPSRRTANNNASTNNHHTSSLEVDNCSTDDWSREKKNKKPSSPICPCCPNTIRRGPGPLFAPTTKVGNVFILSPRCYNQFGFGVIGPHWFGPVCCAGLETIATIYYYPIAKNNVGMISAVICLLFYCLGLVSLCLVACSDPGIVKASGAGGLDGVGVERNGYAGVSTAENNITARAGWRYCDLCSVYQPPSAMHCPECNVCIEGYDHHCPWMGQCIGKKNFTSFMMFNCSWLFYLLYAIIWVTFLGQAGKKYQHHGK</sequence>